<dbReference type="InterPro" id="IPR000674">
    <property type="entry name" value="Ald_Oxase/Xan_DH_a/b"/>
</dbReference>
<dbReference type="InterPro" id="IPR037165">
    <property type="entry name" value="AldOxase/xan_DH_Mopterin-bd_sf"/>
</dbReference>
<dbReference type="InterPro" id="IPR016208">
    <property type="entry name" value="Ald_Oxase/xanthine_DH-like"/>
</dbReference>
<keyword evidence="1" id="KW-0500">Molybdenum</keyword>
<sequence length="731" mass="76960">MSLPFADLARVDAHDKVRGAIAFAADDARPDLAYGVFAIATIGKGRLTSLDTAAAEEAEGVRLVLTHASLGAIRSAGFIMGGGYGFQSYQPLLSPEIAYRGEPIALVVADSPEAATHAATLVRATYETVPFAVELDAPGIEVIDQAQTPIAHFIPPIAAGDADAAYARAPVQIDAHFASAPQHQNPIELIACVAEWRDGRLVVHEGTQNAEAVRHGLASALGLDAGRIDVISPFVGGGFGQKNSMQGHTVLAAEAARRLGCPVKIVVPRAQLYHLASFRPANRHHVRLGADRSGRMLAAIHEAQAQTSRHDLFPGEYATTSSRLYGIADFRGKDELVRTDAQTPGYMRAPFEHIACFAFESCVDELAYKLDMDPVALRLANDTTVDAVTGRPLSSRHVGRCLERGAQMFGWGRRSMAPQSMRAEDGGLIGWGVAIGTYAGLRAPAVARLTLAADGRVTVAVGVHEMGQGVRTALAAALARKLAVAPENIVAVIGDTRAAPQHLTAGSWGTATAIPVVEAAAEALLAQLMALSSGGGSNREPARILREAGLPELTVEVAGKAPGQPDAIYDRLKAGLPSMAGPVYPDFVTYSYIAHFVEVRVEATTRRIRVPRVVSVADCGRVISPRTAASQVRGGVVWGIGAALREASEVDPRYGGFLNADLAEYALPVNADIGAIDVAFIDVPDTCFNSAGVKGLGEVSMVGVAPAIANAIHHATGKRLRDLPIRIEDLL</sequence>
<dbReference type="SUPFAM" id="SSF56003">
    <property type="entry name" value="Molybdenum cofactor-binding domain"/>
    <property type="match status" value="1"/>
</dbReference>
<evidence type="ECO:0000259" key="3">
    <source>
        <dbReference type="SMART" id="SM01008"/>
    </source>
</evidence>
<dbReference type="Proteomes" id="UP000596427">
    <property type="component" value="Chromosome"/>
</dbReference>
<name>A0A974SJ16_9HYPH</name>
<dbReference type="SMART" id="SM01008">
    <property type="entry name" value="Ald_Xan_dh_C"/>
    <property type="match status" value="1"/>
</dbReference>
<accession>A0A974SJ16</accession>
<dbReference type="InterPro" id="IPR046867">
    <property type="entry name" value="AldOxase/xan_DH_MoCoBD2"/>
</dbReference>
<dbReference type="PANTHER" id="PTHR11908:SF132">
    <property type="entry name" value="ALDEHYDE OXIDASE 1-RELATED"/>
    <property type="match status" value="1"/>
</dbReference>
<dbReference type="AlphaFoldDB" id="A0A974SJ16"/>
<dbReference type="InterPro" id="IPR008274">
    <property type="entry name" value="AldOxase/xan_DH_MoCoBD1"/>
</dbReference>
<dbReference type="EMBL" id="CP063362">
    <property type="protein sequence ID" value="QRG07315.1"/>
    <property type="molecule type" value="Genomic_DNA"/>
</dbReference>
<dbReference type="SUPFAM" id="SSF54665">
    <property type="entry name" value="CO dehydrogenase molybdoprotein N-domain-like"/>
    <property type="match status" value="1"/>
</dbReference>
<dbReference type="Pfam" id="PF02738">
    <property type="entry name" value="MoCoBD_1"/>
    <property type="match status" value="1"/>
</dbReference>
<feature type="domain" description="Aldehyde oxidase/xanthine dehydrogenase a/b hammerhead" evidence="3">
    <location>
        <begin position="18"/>
        <end position="130"/>
    </location>
</feature>
<dbReference type="GO" id="GO:0016491">
    <property type="term" value="F:oxidoreductase activity"/>
    <property type="evidence" value="ECO:0007669"/>
    <property type="project" value="UniProtKB-KW"/>
</dbReference>
<dbReference type="GO" id="GO:0005506">
    <property type="term" value="F:iron ion binding"/>
    <property type="evidence" value="ECO:0007669"/>
    <property type="project" value="InterPro"/>
</dbReference>
<dbReference type="Pfam" id="PF20256">
    <property type="entry name" value="MoCoBD_2"/>
    <property type="match status" value="1"/>
</dbReference>
<keyword evidence="5" id="KW-1185">Reference proteome</keyword>
<dbReference type="InterPro" id="IPR036856">
    <property type="entry name" value="Ald_Oxase/Xan_DH_a/b_sf"/>
</dbReference>
<organism evidence="4 5">
    <name type="scientific">Xanthobacter dioxanivorans</name>
    <dbReference type="NCBI Taxonomy" id="2528964"/>
    <lineage>
        <taxon>Bacteria</taxon>
        <taxon>Pseudomonadati</taxon>
        <taxon>Pseudomonadota</taxon>
        <taxon>Alphaproteobacteria</taxon>
        <taxon>Hyphomicrobiales</taxon>
        <taxon>Xanthobacteraceae</taxon>
        <taxon>Xanthobacter</taxon>
    </lineage>
</organism>
<keyword evidence="2" id="KW-0560">Oxidoreductase</keyword>
<dbReference type="Pfam" id="PF01315">
    <property type="entry name" value="Ald_Xan_dh_C"/>
    <property type="match status" value="1"/>
</dbReference>
<protein>
    <submittedName>
        <fullName evidence="4">Xanthine dehydrogenase family protein molybdopterin-binding subunit</fullName>
    </submittedName>
</protein>
<proteinExistence type="predicted"/>
<gene>
    <name evidence="4" type="ORF">EZH22_02490</name>
</gene>
<evidence type="ECO:0000256" key="1">
    <source>
        <dbReference type="ARBA" id="ARBA00022505"/>
    </source>
</evidence>
<dbReference type="RefSeq" id="WP_203194227.1">
    <property type="nucleotide sequence ID" value="NZ_CP063362.1"/>
</dbReference>
<dbReference type="Gene3D" id="3.30.365.10">
    <property type="entry name" value="Aldehyde oxidase/xanthine dehydrogenase, molybdopterin binding domain"/>
    <property type="match status" value="4"/>
</dbReference>
<evidence type="ECO:0000313" key="4">
    <source>
        <dbReference type="EMBL" id="QRG07315.1"/>
    </source>
</evidence>
<dbReference type="PANTHER" id="PTHR11908">
    <property type="entry name" value="XANTHINE DEHYDROGENASE"/>
    <property type="match status" value="1"/>
</dbReference>
<evidence type="ECO:0000256" key="2">
    <source>
        <dbReference type="ARBA" id="ARBA00023002"/>
    </source>
</evidence>
<reference evidence="4 5" key="1">
    <citation type="submission" date="2020-10" db="EMBL/GenBank/DDBJ databases">
        <title>Degradation of 1,4-Dioxane by Xanthobacter sp. YN2, via a Novel Group-2 Soluble Di-Iron Monooxygenase.</title>
        <authorList>
            <person name="Ma F."/>
            <person name="Wang Y."/>
            <person name="Yang J."/>
            <person name="Guo H."/>
            <person name="Su D."/>
            <person name="Yu L."/>
        </authorList>
    </citation>
    <scope>NUCLEOTIDE SEQUENCE [LARGE SCALE GENOMIC DNA]</scope>
    <source>
        <strain evidence="4 5">YN2</strain>
    </source>
</reference>
<dbReference type="Gene3D" id="3.90.1170.50">
    <property type="entry name" value="Aldehyde oxidase/xanthine dehydrogenase, a/b hammerhead"/>
    <property type="match status" value="1"/>
</dbReference>
<evidence type="ECO:0000313" key="5">
    <source>
        <dbReference type="Proteomes" id="UP000596427"/>
    </source>
</evidence>
<dbReference type="KEGG" id="xdi:EZH22_02490"/>